<evidence type="ECO:0000256" key="1">
    <source>
        <dbReference type="ARBA" id="ARBA00004514"/>
    </source>
</evidence>
<proteinExistence type="inferred from homology"/>
<comment type="subcellular location">
    <subcellularLocation>
        <location evidence="1">Cytoplasm</location>
        <location evidence="1">Cytosol</location>
    </subcellularLocation>
</comment>
<evidence type="ECO:0000256" key="10">
    <source>
        <dbReference type="SAM" id="MobiDB-lite"/>
    </source>
</evidence>
<comment type="subunit">
    <text evidence="8">Component of the translation initiation factor 2B (eIF2B) complex which is a heterodecamer of two sets of five different subunits: alpha, beta, gamma, delta and epsilon. Subunits alpha, beta and delta comprise a regulatory subcomplex and subunits epsilon and gamma comprise a catalytic subcomplex. Within the complex, the hexameric regulatory complex resides at the center, with the two heterodimeric catalytic subcomplexes bound on opposite sides.</text>
</comment>
<evidence type="ECO:0000256" key="7">
    <source>
        <dbReference type="ARBA" id="ARBA00044356"/>
    </source>
</evidence>
<evidence type="ECO:0000313" key="11">
    <source>
        <dbReference type="EMBL" id="CAL8071696.1"/>
    </source>
</evidence>
<protein>
    <recommendedName>
        <fullName evidence="6">Translation initiation factor eIF2B subunit delta</fullName>
    </recommendedName>
    <alternativeName>
        <fullName evidence="7">eIF2B GDP-GTP exchange factor subunit delta</fullName>
    </alternativeName>
</protein>
<dbReference type="Proteomes" id="UP001642540">
    <property type="component" value="Unassembled WGS sequence"/>
</dbReference>
<evidence type="ECO:0000256" key="3">
    <source>
        <dbReference type="ARBA" id="ARBA00022490"/>
    </source>
</evidence>
<dbReference type="InterPro" id="IPR000649">
    <property type="entry name" value="IF-2B-related"/>
</dbReference>
<feature type="compositionally biased region" description="Polar residues" evidence="10">
    <location>
        <begin position="182"/>
        <end position="192"/>
    </location>
</feature>
<evidence type="ECO:0000256" key="2">
    <source>
        <dbReference type="ARBA" id="ARBA00007251"/>
    </source>
</evidence>
<feature type="compositionally biased region" description="Basic and acidic residues" evidence="10">
    <location>
        <begin position="72"/>
        <end position="81"/>
    </location>
</feature>
<feature type="compositionally biased region" description="Basic and acidic residues" evidence="10">
    <location>
        <begin position="16"/>
        <end position="30"/>
    </location>
</feature>
<sequence>MDGSEESKQGGPPSEDISRDDVRAQREAKKLAKAARKNKSLGKPVDPPSAEKEKPAAASPSDKARLCLSPEIKWDSKKGTMKDGTAADPKTPQSEGTPETQAKENLKPQAKETPKSQAKETPKKQGKETAKPQSKDTPAQKPSGQKDTRTPAKATATTESVKTATKTEDKATVPEIKPAEANQASQSVSTGVSADLQKSDSFSAIHSLFKPKKGKELAKAKAYKLYPVFYNVGLKVRNNVIRGANLRCVKLLEAIKDYVSCYDVPPGTTFKHGLFGDLEANMNCLKTMCPFSISMCNSVQFVLYYLHNMPDDDGNIIDYKNEILDMIDQYIEEKIEKAVEAIVLYGLEKINKGDKIMVYSITEALMSLLVKAAEECIECELVLIQTPETMVELPDLLNKLKKPTSDQSIRISAVNFSSALYKIRSCTKLFIGGHALFTNGGVMAQSGSGQLALLADTFNKPVIFLCETFKFCDRSPLDFFTLDEYMPEQSQKEDDIFEPKLLYDVTPSTLVSVVITDIDMLPSNSLAVTLRVQEGRNPKKQAGEFQH</sequence>
<organism evidence="11 12">
    <name type="scientific">Orchesella dallaii</name>
    <dbReference type="NCBI Taxonomy" id="48710"/>
    <lineage>
        <taxon>Eukaryota</taxon>
        <taxon>Metazoa</taxon>
        <taxon>Ecdysozoa</taxon>
        <taxon>Arthropoda</taxon>
        <taxon>Hexapoda</taxon>
        <taxon>Collembola</taxon>
        <taxon>Entomobryomorpha</taxon>
        <taxon>Entomobryoidea</taxon>
        <taxon>Orchesellidae</taxon>
        <taxon>Orchesellinae</taxon>
        <taxon>Orchesella</taxon>
    </lineage>
</organism>
<dbReference type="EMBL" id="CAXLJM020000006">
    <property type="protein sequence ID" value="CAL8071696.1"/>
    <property type="molecule type" value="Genomic_DNA"/>
</dbReference>
<evidence type="ECO:0000313" key="12">
    <source>
        <dbReference type="Proteomes" id="UP001642540"/>
    </source>
</evidence>
<evidence type="ECO:0000256" key="9">
    <source>
        <dbReference type="RuleBase" id="RU003814"/>
    </source>
</evidence>
<dbReference type="SUPFAM" id="SSF100950">
    <property type="entry name" value="NagB/RpiA/CoA transferase-like"/>
    <property type="match status" value="1"/>
</dbReference>
<dbReference type="PANTHER" id="PTHR10233:SF14">
    <property type="entry name" value="TRANSLATION INITIATION FACTOR EIF-2B SUBUNIT DELTA"/>
    <property type="match status" value="1"/>
</dbReference>
<evidence type="ECO:0000256" key="8">
    <source>
        <dbReference type="ARBA" id="ARBA00046432"/>
    </source>
</evidence>
<keyword evidence="3" id="KW-0963">Cytoplasm</keyword>
<accession>A0ABP1PS21</accession>
<feature type="region of interest" description="Disordered" evidence="10">
    <location>
        <begin position="1"/>
        <end position="192"/>
    </location>
</feature>
<feature type="compositionally biased region" description="Basic and acidic residues" evidence="10">
    <location>
        <begin position="101"/>
        <end position="134"/>
    </location>
</feature>
<evidence type="ECO:0000256" key="4">
    <source>
        <dbReference type="ARBA" id="ARBA00022540"/>
    </source>
</evidence>
<reference evidence="11 12" key="1">
    <citation type="submission" date="2024-08" db="EMBL/GenBank/DDBJ databases">
        <authorList>
            <person name="Cucini C."/>
            <person name="Frati F."/>
        </authorList>
    </citation>
    <scope>NUCLEOTIDE SEQUENCE [LARGE SCALE GENOMIC DNA]</scope>
</reference>
<dbReference type="PANTHER" id="PTHR10233">
    <property type="entry name" value="TRANSLATION INITIATION FACTOR EIF-2B"/>
    <property type="match status" value="1"/>
</dbReference>
<evidence type="ECO:0000256" key="5">
    <source>
        <dbReference type="ARBA" id="ARBA00022917"/>
    </source>
</evidence>
<keyword evidence="4" id="KW-0396">Initiation factor</keyword>
<keyword evidence="5" id="KW-0648">Protein biosynthesis</keyword>
<dbReference type="InterPro" id="IPR037171">
    <property type="entry name" value="NagB/RpiA_transferase-like"/>
</dbReference>
<name>A0ABP1PS21_9HEXA</name>
<comment type="caution">
    <text evidence="11">The sequence shown here is derived from an EMBL/GenBank/DDBJ whole genome shotgun (WGS) entry which is preliminary data.</text>
</comment>
<dbReference type="Gene3D" id="3.40.50.10470">
    <property type="entry name" value="Translation initiation factor eif-2b, domain 2"/>
    <property type="match status" value="1"/>
</dbReference>
<dbReference type="Pfam" id="PF01008">
    <property type="entry name" value="IF-2B"/>
    <property type="match status" value="1"/>
</dbReference>
<dbReference type="InterPro" id="IPR042529">
    <property type="entry name" value="IF_2B-like_C"/>
</dbReference>
<feature type="compositionally biased region" description="Polar residues" evidence="10">
    <location>
        <begin position="155"/>
        <end position="164"/>
    </location>
</feature>
<keyword evidence="12" id="KW-1185">Reference proteome</keyword>
<comment type="similarity">
    <text evidence="2 9">Belongs to the eIF-2B alpha/beta/delta subunits family.</text>
</comment>
<feature type="compositionally biased region" description="Basic residues" evidence="10">
    <location>
        <begin position="31"/>
        <end position="40"/>
    </location>
</feature>
<gene>
    <name evidence="11" type="ORF">ODALV1_LOCUS1840</name>
</gene>
<feature type="compositionally biased region" description="Polar residues" evidence="10">
    <location>
        <begin position="91"/>
        <end position="100"/>
    </location>
</feature>
<evidence type="ECO:0000256" key="6">
    <source>
        <dbReference type="ARBA" id="ARBA00044147"/>
    </source>
</evidence>